<gene>
    <name evidence="2" type="ORF">MBM_01693</name>
</gene>
<dbReference type="InParanoid" id="K1X3E9"/>
<proteinExistence type="predicted"/>
<reference evidence="2 3" key="1">
    <citation type="journal article" date="2012" name="BMC Genomics">
        <title>Sequencing the genome of Marssonina brunnea reveals fungus-poplar co-evolution.</title>
        <authorList>
            <person name="Zhu S."/>
            <person name="Cao Y.-Z."/>
            <person name="Jiang C."/>
            <person name="Tan B.-Y."/>
            <person name="Wang Z."/>
            <person name="Feng S."/>
            <person name="Zhang L."/>
            <person name="Su X.-H."/>
            <person name="Brejova B."/>
            <person name="Vinar T."/>
            <person name="Xu M."/>
            <person name="Wang M.-X."/>
            <person name="Zhang S.-G."/>
            <person name="Huang M.-R."/>
            <person name="Wu R."/>
            <person name="Zhou Y."/>
        </authorList>
    </citation>
    <scope>NUCLEOTIDE SEQUENCE [LARGE SCALE GENOMIC DNA]</scope>
    <source>
        <strain evidence="2 3">MB_m1</strain>
    </source>
</reference>
<evidence type="ECO:0000256" key="1">
    <source>
        <dbReference type="SAM" id="MobiDB-lite"/>
    </source>
</evidence>
<organism evidence="2 3">
    <name type="scientific">Marssonina brunnea f. sp. multigermtubi (strain MB_m1)</name>
    <name type="common">Marssonina leaf spot fungus</name>
    <dbReference type="NCBI Taxonomy" id="1072389"/>
    <lineage>
        <taxon>Eukaryota</taxon>
        <taxon>Fungi</taxon>
        <taxon>Dikarya</taxon>
        <taxon>Ascomycota</taxon>
        <taxon>Pezizomycotina</taxon>
        <taxon>Leotiomycetes</taxon>
        <taxon>Helotiales</taxon>
        <taxon>Drepanopezizaceae</taxon>
        <taxon>Drepanopeziza</taxon>
    </lineage>
</organism>
<dbReference type="EMBL" id="JH921430">
    <property type="protein sequence ID" value="EKD19741.1"/>
    <property type="molecule type" value="Genomic_DNA"/>
</dbReference>
<feature type="region of interest" description="Disordered" evidence="1">
    <location>
        <begin position="1"/>
        <end position="22"/>
    </location>
</feature>
<accession>K1X3E9</accession>
<name>K1X3E9_MARBU</name>
<dbReference type="Proteomes" id="UP000006753">
    <property type="component" value="Unassembled WGS sequence"/>
</dbReference>
<dbReference type="AlphaFoldDB" id="K1X3E9"/>
<dbReference type="KEGG" id="mbe:MBM_01693"/>
<sequence>MALANPNTSHHSTPSGPLTKFTKPRNFQLSFVPRSGSSACPQIGFLKSSGMVRSKVKRNHLTSVTVLPRDQVSILPRWICPTLVKLQQKILKQDYPTQNRRKIGLYGKEGGIAKAKKLIQKQLDFLSGDDWVPPPNPLIRPGFKLGNNLDLKLYNPHRSASKYRASLVFYFFSHTRSVVGPQFRGCVSSGGKLCREPYFSSFLRLLPVSLWSGEQISGCG</sequence>
<evidence type="ECO:0000313" key="2">
    <source>
        <dbReference type="EMBL" id="EKD19741.1"/>
    </source>
</evidence>
<protein>
    <submittedName>
        <fullName evidence="2">Uncharacterized protein</fullName>
    </submittedName>
</protein>
<keyword evidence="3" id="KW-1185">Reference proteome</keyword>
<dbReference type="HOGENOM" id="CLU_1256264_0_0_1"/>
<evidence type="ECO:0000313" key="3">
    <source>
        <dbReference type="Proteomes" id="UP000006753"/>
    </source>
</evidence>
<feature type="compositionally biased region" description="Polar residues" evidence="1">
    <location>
        <begin position="1"/>
        <end position="16"/>
    </location>
</feature>